<evidence type="ECO:0000313" key="5">
    <source>
        <dbReference type="Proteomes" id="UP001460270"/>
    </source>
</evidence>
<dbReference type="GO" id="GO:0001227">
    <property type="term" value="F:DNA-binding transcription repressor activity, RNA polymerase II-specific"/>
    <property type="evidence" value="ECO:0007669"/>
    <property type="project" value="InterPro"/>
</dbReference>
<dbReference type="GO" id="GO:0000978">
    <property type="term" value="F:RNA polymerase II cis-regulatory region sequence-specific DNA binding"/>
    <property type="evidence" value="ECO:0007669"/>
    <property type="project" value="TreeGrafter"/>
</dbReference>
<gene>
    <name evidence="4" type="ORF">WMY93_020123</name>
</gene>
<comment type="caution">
    <text evidence="4">The sequence shown here is derived from an EMBL/GenBank/DDBJ whole genome shotgun (WGS) entry which is preliminary data.</text>
</comment>
<keyword evidence="2" id="KW-0804">Transcription</keyword>
<accession>A0AAW0NL47</accession>
<keyword evidence="1" id="KW-0805">Transcription regulation</keyword>
<dbReference type="InterPro" id="IPR046341">
    <property type="entry name" value="SET_dom_sf"/>
</dbReference>
<dbReference type="Proteomes" id="UP001460270">
    <property type="component" value="Unassembled WGS sequence"/>
</dbReference>
<feature type="domain" description="SET" evidence="3">
    <location>
        <begin position="34"/>
        <end position="163"/>
    </location>
</feature>
<dbReference type="SUPFAM" id="SSF82199">
    <property type="entry name" value="SET domain"/>
    <property type="match status" value="1"/>
</dbReference>
<evidence type="ECO:0000259" key="3">
    <source>
        <dbReference type="PROSITE" id="PS50280"/>
    </source>
</evidence>
<dbReference type="PANTHER" id="PTHR16515:SF64">
    <property type="entry name" value="PR DOMAIN ZINC FINGER PROTEIN 1"/>
    <property type="match status" value="1"/>
</dbReference>
<dbReference type="GO" id="GO:0005634">
    <property type="term" value="C:nucleus"/>
    <property type="evidence" value="ECO:0007669"/>
    <property type="project" value="TreeGrafter"/>
</dbReference>
<dbReference type="CDD" id="cd19187">
    <property type="entry name" value="PR-SET_PRDM1"/>
    <property type="match status" value="1"/>
</dbReference>
<proteinExistence type="predicted"/>
<dbReference type="InterPro" id="IPR001214">
    <property type="entry name" value="SET_dom"/>
</dbReference>
<dbReference type="Pfam" id="PF21549">
    <property type="entry name" value="PRDM2_PR"/>
    <property type="match status" value="1"/>
</dbReference>
<organism evidence="4 5">
    <name type="scientific">Mugilogobius chulae</name>
    <name type="common">yellowstripe goby</name>
    <dbReference type="NCBI Taxonomy" id="88201"/>
    <lineage>
        <taxon>Eukaryota</taxon>
        <taxon>Metazoa</taxon>
        <taxon>Chordata</taxon>
        <taxon>Craniata</taxon>
        <taxon>Vertebrata</taxon>
        <taxon>Euteleostomi</taxon>
        <taxon>Actinopterygii</taxon>
        <taxon>Neopterygii</taxon>
        <taxon>Teleostei</taxon>
        <taxon>Neoteleostei</taxon>
        <taxon>Acanthomorphata</taxon>
        <taxon>Gobiaria</taxon>
        <taxon>Gobiiformes</taxon>
        <taxon>Gobioidei</taxon>
        <taxon>Gobiidae</taxon>
        <taxon>Gobionellinae</taxon>
        <taxon>Mugilogobius</taxon>
    </lineage>
</organism>
<dbReference type="InterPro" id="IPR050331">
    <property type="entry name" value="Zinc_finger"/>
</dbReference>
<reference evidence="5" key="1">
    <citation type="submission" date="2024-04" db="EMBL/GenBank/DDBJ databases">
        <title>Salinicola lusitanus LLJ914,a marine bacterium isolated from the Okinawa Trough.</title>
        <authorList>
            <person name="Li J."/>
        </authorList>
    </citation>
    <scope>NUCLEOTIDE SEQUENCE [LARGE SCALE GENOMIC DNA]</scope>
</reference>
<protein>
    <recommendedName>
        <fullName evidence="3">SET domain-containing protein</fullName>
    </recommendedName>
</protein>
<dbReference type="AlphaFoldDB" id="A0AAW0NL47"/>
<dbReference type="PROSITE" id="PS50280">
    <property type="entry name" value="SET"/>
    <property type="match status" value="1"/>
</dbReference>
<dbReference type="Gene3D" id="2.170.270.10">
    <property type="entry name" value="SET domain"/>
    <property type="match status" value="1"/>
</dbReference>
<dbReference type="GO" id="GO:0045165">
    <property type="term" value="P:cell fate commitment"/>
    <property type="evidence" value="ECO:0007669"/>
    <property type="project" value="TreeGrafter"/>
</dbReference>
<evidence type="ECO:0000256" key="2">
    <source>
        <dbReference type="ARBA" id="ARBA00023163"/>
    </source>
</evidence>
<dbReference type="EMBL" id="JBBPFD010000014">
    <property type="protein sequence ID" value="KAK7899270.1"/>
    <property type="molecule type" value="Genomic_DNA"/>
</dbReference>
<name>A0AAW0NL47_9GOBI</name>
<dbReference type="InterPro" id="IPR044413">
    <property type="entry name" value="PRDM1_PR-SET"/>
</dbReference>
<sequence>MKMESSAAADISSWSEMDFALNCTYIVPDQNAEPSFSLPKAMTSIPRNLTFQYGQDNEVTGVFSKEYIPMGTRFGPLQGDIYTKDTVPKHANRKYFWRIYSGGQLQHFIDGYDVQRSNWMRFVNPARSSSEQNLVACQNGRDVYFYTLRPWSPARSCWCGTARVRPEALRRRTGQQKQMHR</sequence>
<keyword evidence="5" id="KW-1185">Reference proteome</keyword>
<dbReference type="PANTHER" id="PTHR16515">
    <property type="entry name" value="PR DOMAIN ZINC FINGER PROTEIN"/>
    <property type="match status" value="1"/>
</dbReference>
<evidence type="ECO:0000313" key="4">
    <source>
        <dbReference type="EMBL" id="KAK7899270.1"/>
    </source>
</evidence>
<evidence type="ECO:0000256" key="1">
    <source>
        <dbReference type="ARBA" id="ARBA00023015"/>
    </source>
</evidence>
<dbReference type="GO" id="GO:0005737">
    <property type="term" value="C:cytoplasm"/>
    <property type="evidence" value="ECO:0007669"/>
    <property type="project" value="TreeGrafter"/>
</dbReference>